<keyword evidence="3" id="KW-1185">Reference proteome</keyword>
<proteinExistence type="predicted"/>
<feature type="signal peptide" evidence="1">
    <location>
        <begin position="1"/>
        <end position="27"/>
    </location>
</feature>
<reference evidence="2 3" key="1">
    <citation type="journal article" date="2016" name="Mol. Biol. Evol.">
        <title>Comparative Genomics of Early-Diverging Mushroom-Forming Fungi Provides Insights into the Origins of Lignocellulose Decay Capabilities.</title>
        <authorList>
            <person name="Nagy L.G."/>
            <person name="Riley R."/>
            <person name="Tritt A."/>
            <person name="Adam C."/>
            <person name="Daum C."/>
            <person name="Floudas D."/>
            <person name="Sun H."/>
            <person name="Yadav J.S."/>
            <person name="Pangilinan J."/>
            <person name="Larsson K.H."/>
            <person name="Matsuura K."/>
            <person name="Barry K."/>
            <person name="Labutti K."/>
            <person name="Kuo R."/>
            <person name="Ohm R.A."/>
            <person name="Bhattacharya S.S."/>
            <person name="Shirouzu T."/>
            <person name="Yoshinaga Y."/>
            <person name="Martin F.M."/>
            <person name="Grigoriev I.V."/>
            <person name="Hibbett D.S."/>
        </authorList>
    </citation>
    <scope>NUCLEOTIDE SEQUENCE [LARGE SCALE GENOMIC DNA]</scope>
    <source>
        <strain evidence="2 3">93-53</strain>
    </source>
</reference>
<protein>
    <recommendedName>
        <fullName evidence="4">Secreted protein</fullName>
    </recommendedName>
</protein>
<feature type="chain" id="PRO_5007856779" description="Secreted protein" evidence="1">
    <location>
        <begin position="28"/>
        <end position="101"/>
    </location>
</feature>
<name>A0A165DPN4_9APHY</name>
<dbReference type="InParanoid" id="A0A165DPN4"/>
<dbReference type="EMBL" id="KV427630">
    <property type="protein sequence ID" value="KZT05349.1"/>
    <property type="molecule type" value="Genomic_DNA"/>
</dbReference>
<dbReference type="Proteomes" id="UP000076871">
    <property type="component" value="Unassembled WGS sequence"/>
</dbReference>
<dbReference type="AlphaFoldDB" id="A0A165DPN4"/>
<evidence type="ECO:0000313" key="3">
    <source>
        <dbReference type="Proteomes" id="UP000076871"/>
    </source>
</evidence>
<gene>
    <name evidence="2" type="ORF">LAESUDRAFT_225765</name>
</gene>
<dbReference type="GeneID" id="63818673"/>
<dbReference type="RefSeq" id="XP_040763089.1">
    <property type="nucleotide sequence ID" value="XM_040901641.1"/>
</dbReference>
<evidence type="ECO:0000256" key="1">
    <source>
        <dbReference type="SAM" id="SignalP"/>
    </source>
</evidence>
<keyword evidence="1" id="KW-0732">Signal</keyword>
<dbReference type="OrthoDB" id="2789996at2759"/>
<evidence type="ECO:0008006" key="4">
    <source>
        <dbReference type="Google" id="ProtNLM"/>
    </source>
</evidence>
<organism evidence="2 3">
    <name type="scientific">Laetiporus sulphureus 93-53</name>
    <dbReference type="NCBI Taxonomy" id="1314785"/>
    <lineage>
        <taxon>Eukaryota</taxon>
        <taxon>Fungi</taxon>
        <taxon>Dikarya</taxon>
        <taxon>Basidiomycota</taxon>
        <taxon>Agaricomycotina</taxon>
        <taxon>Agaricomycetes</taxon>
        <taxon>Polyporales</taxon>
        <taxon>Laetiporus</taxon>
    </lineage>
</organism>
<evidence type="ECO:0000313" key="2">
    <source>
        <dbReference type="EMBL" id="KZT05349.1"/>
    </source>
</evidence>
<accession>A0A165DPN4</accession>
<sequence>MVASFIPFRAFAISALLVGAFSPACRTAPVPTALKTRGVEERNCRILGCLFAESHPIKLLSERENESLNAVNTAVPLAIIPEDLELAAKSSRSVDTDSPHD</sequence>